<evidence type="ECO:0000313" key="2">
    <source>
        <dbReference type="Proteomes" id="UP000694240"/>
    </source>
</evidence>
<dbReference type="Proteomes" id="UP000694240">
    <property type="component" value="Chromosome 6"/>
</dbReference>
<organism evidence="1 2">
    <name type="scientific">Arabidopsis thaliana x Arabidopsis arenosa</name>
    <dbReference type="NCBI Taxonomy" id="1240361"/>
    <lineage>
        <taxon>Eukaryota</taxon>
        <taxon>Viridiplantae</taxon>
        <taxon>Streptophyta</taxon>
        <taxon>Embryophyta</taxon>
        <taxon>Tracheophyta</taxon>
        <taxon>Spermatophyta</taxon>
        <taxon>Magnoliopsida</taxon>
        <taxon>eudicotyledons</taxon>
        <taxon>Gunneridae</taxon>
        <taxon>Pentapetalae</taxon>
        <taxon>rosids</taxon>
        <taxon>malvids</taxon>
        <taxon>Brassicales</taxon>
        <taxon>Brassicaceae</taxon>
        <taxon>Camelineae</taxon>
        <taxon>Arabidopsis</taxon>
    </lineage>
</organism>
<protein>
    <submittedName>
        <fullName evidence="1">Uncharacterized protein</fullName>
    </submittedName>
</protein>
<dbReference type="EMBL" id="JAEFBK010000006">
    <property type="protein sequence ID" value="KAG7594087.1"/>
    <property type="molecule type" value="Genomic_DNA"/>
</dbReference>
<keyword evidence="2" id="KW-1185">Reference proteome</keyword>
<proteinExistence type="predicted"/>
<name>A0A8T2C3F3_9BRAS</name>
<reference evidence="1 2" key="1">
    <citation type="submission" date="2020-12" db="EMBL/GenBank/DDBJ databases">
        <title>Concerted genomic and epigenomic changes stabilize Arabidopsis allopolyploids.</title>
        <authorList>
            <person name="Chen Z."/>
        </authorList>
    </citation>
    <scope>NUCLEOTIDE SEQUENCE [LARGE SCALE GENOMIC DNA]</scope>
    <source>
        <strain evidence="1">Allo738</strain>
        <tissue evidence="1">Leaf</tissue>
    </source>
</reference>
<accession>A0A8T2C3F3</accession>
<sequence>MLTYFWMVLYTKLNSFGVSLQLQFKLELCCVPCPCETWWTQEAPKDNSLGKGGS</sequence>
<feature type="non-terminal residue" evidence="1">
    <location>
        <position position="54"/>
    </location>
</feature>
<gene>
    <name evidence="1" type="ORF">ISN45_Aa01g028670</name>
</gene>
<evidence type="ECO:0000313" key="1">
    <source>
        <dbReference type="EMBL" id="KAG7594087.1"/>
    </source>
</evidence>
<dbReference type="AlphaFoldDB" id="A0A8T2C3F3"/>
<comment type="caution">
    <text evidence="1">The sequence shown here is derived from an EMBL/GenBank/DDBJ whole genome shotgun (WGS) entry which is preliminary data.</text>
</comment>